<dbReference type="Pfam" id="PF01237">
    <property type="entry name" value="Oxysterol_BP"/>
    <property type="match status" value="1"/>
</dbReference>
<dbReference type="Gene3D" id="3.30.70.3490">
    <property type="match status" value="1"/>
</dbReference>
<dbReference type="AlphaFoldDB" id="A0A550C6C2"/>
<feature type="compositionally biased region" description="Basic and acidic residues" evidence="3">
    <location>
        <begin position="1"/>
        <end position="12"/>
    </location>
</feature>
<feature type="compositionally biased region" description="Polar residues" evidence="3">
    <location>
        <begin position="147"/>
        <end position="173"/>
    </location>
</feature>
<evidence type="ECO:0008006" key="6">
    <source>
        <dbReference type="Google" id="ProtNLM"/>
    </source>
</evidence>
<comment type="caution">
    <text evidence="4">The sequence shown here is derived from an EMBL/GenBank/DDBJ whole genome shotgun (WGS) entry which is preliminary data.</text>
</comment>
<dbReference type="InterPro" id="IPR000648">
    <property type="entry name" value="Oxysterol-bd"/>
</dbReference>
<gene>
    <name evidence="4" type="ORF">BD626DRAFT_505065</name>
</gene>
<evidence type="ECO:0000313" key="4">
    <source>
        <dbReference type="EMBL" id="TRM60353.1"/>
    </source>
</evidence>
<accession>A0A550C6C2</accession>
<name>A0A550C6C2_9AGAR</name>
<feature type="region of interest" description="Disordered" evidence="3">
    <location>
        <begin position="1"/>
        <end position="37"/>
    </location>
</feature>
<feature type="compositionally biased region" description="Basic and acidic residues" evidence="3">
    <location>
        <begin position="519"/>
        <end position="534"/>
    </location>
</feature>
<protein>
    <recommendedName>
        <fullName evidence="6">Oxysterol-binding protein</fullName>
    </recommendedName>
</protein>
<feature type="region of interest" description="Disordered" evidence="3">
    <location>
        <begin position="147"/>
        <end position="199"/>
    </location>
</feature>
<dbReference type="PROSITE" id="PS01013">
    <property type="entry name" value="OSBP"/>
    <property type="match status" value="1"/>
</dbReference>
<dbReference type="PANTHER" id="PTHR10972">
    <property type="entry name" value="OXYSTEROL-BINDING PROTEIN-RELATED"/>
    <property type="match status" value="1"/>
</dbReference>
<evidence type="ECO:0000256" key="1">
    <source>
        <dbReference type="ARBA" id="ARBA00008842"/>
    </source>
</evidence>
<evidence type="ECO:0000256" key="2">
    <source>
        <dbReference type="RuleBase" id="RU003844"/>
    </source>
</evidence>
<dbReference type="SUPFAM" id="SSF144000">
    <property type="entry name" value="Oxysterol-binding protein-like"/>
    <property type="match status" value="1"/>
</dbReference>
<keyword evidence="5" id="KW-1185">Reference proteome</keyword>
<dbReference type="GO" id="GO:0005829">
    <property type="term" value="C:cytosol"/>
    <property type="evidence" value="ECO:0007669"/>
    <property type="project" value="TreeGrafter"/>
</dbReference>
<dbReference type="EMBL" id="VDMD01000022">
    <property type="protein sequence ID" value="TRM60353.1"/>
    <property type="molecule type" value="Genomic_DNA"/>
</dbReference>
<dbReference type="InterPro" id="IPR018494">
    <property type="entry name" value="Oxysterol-bd_CS"/>
</dbReference>
<dbReference type="OrthoDB" id="48057at2759"/>
<evidence type="ECO:0000256" key="3">
    <source>
        <dbReference type="SAM" id="MobiDB-lite"/>
    </source>
</evidence>
<comment type="similarity">
    <text evidence="1 2">Belongs to the OSBP family.</text>
</comment>
<dbReference type="GO" id="GO:0016020">
    <property type="term" value="C:membrane"/>
    <property type="evidence" value="ECO:0007669"/>
    <property type="project" value="TreeGrafter"/>
</dbReference>
<feature type="compositionally biased region" description="Polar residues" evidence="3">
    <location>
        <begin position="188"/>
        <end position="199"/>
    </location>
</feature>
<proteinExistence type="inferred from homology"/>
<dbReference type="InterPro" id="IPR037239">
    <property type="entry name" value="OSBP_sf"/>
</dbReference>
<reference evidence="4 5" key="1">
    <citation type="journal article" date="2019" name="New Phytol.">
        <title>Comparative genomics reveals unique wood-decay strategies and fruiting body development in the Schizophyllaceae.</title>
        <authorList>
            <person name="Almasi E."/>
            <person name="Sahu N."/>
            <person name="Krizsan K."/>
            <person name="Balint B."/>
            <person name="Kovacs G.M."/>
            <person name="Kiss B."/>
            <person name="Cseklye J."/>
            <person name="Drula E."/>
            <person name="Henrissat B."/>
            <person name="Nagy I."/>
            <person name="Chovatia M."/>
            <person name="Adam C."/>
            <person name="LaButti K."/>
            <person name="Lipzen A."/>
            <person name="Riley R."/>
            <person name="Grigoriev I.V."/>
            <person name="Nagy L.G."/>
        </authorList>
    </citation>
    <scope>NUCLEOTIDE SEQUENCE [LARGE SCALE GENOMIC DNA]</scope>
    <source>
        <strain evidence="4 5">NL-1724</strain>
    </source>
</reference>
<dbReference type="PANTHER" id="PTHR10972:SF212">
    <property type="entry name" value="OXYSTEROL-BINDING PROTEIN-LIKE PROTEIN 1"/>
    <property type="match status" value="1"/>
</dbReference>
<dbReference type="Proteomes" id="UP000320762">
    <property type="component" value="Unassembled WGS sequence"/>
</dbReference>
<dbReference type="Gene3D" id="2.40.160.120">
    <property type="match status" value="1"/>
</dbReference>
<sequence length="561" mass="61309">MSAKDTQDKDVTGIDPGAVVDEEAPGPAISVPESNDTGEGGKLKMIMQLVKKCFGVKDIAAMRLSLPASLLEPIPNLEYWHYLDRPDVFASINDSEDPFERILAVVKFTFTKDLKFVHGKICKPYNSVLGEHFRAHWDVVPASNDFVSTGPEQSSPVPETASIRSARSSKSTRSGLSLLSKPGKSPSTAPTSVEAQMSNLSLEEQRTRVVFLTEQVSHHPPVSSYYAACPDRHVEMYGTDQISAKVSGTTVRVLPGQHNKGIYIRLTGGPGSGEEYHITHPSANVNGVLRGNFYATMSESTIITCDGGKPGLPKFRAIIEYKEESWLGKAHFLVDGVIHTVHDGDEPWTKVKAVPHNRVVAIFDGSWRGKIRWRRVGAGSFAVPASANASRTSLAPSVAAGGKSAMSSVADFSKSTNSEYEDLIDLAALQVLPKSVRPLEEMEEYESRKLWASVTDHLLNKEYSEATKEKIDIEQKQRDMAAERKRKGEVFTPKYFVDDISSGYATLTYVGKSVVEDMVKDAPGRDAKTTKDADTIEEGDQEISIPVPDDTPEALKTPLPA</sequence>
<organism evidence="4 5">
    <name type="scientific">Schizophyllum amplum</name>
    <dbReference type="NCBI Taxonomy" id="97359"/>
    <lineage>
        <taxon>Eukaryota</taxon>
        <taxon>Fungi</taxon>
        <taxon>Dikarya</taxon>
        <taxon>Basidiomycota</taxon>
        <taxon>Agaricomycotina</taxon>
        <taxon>Agaricomycetes</taxon>
        <taxon>Agaricomycetidae</taxon>
        <taxon>Agaricales</taxon>
        <taxon>Schizophyllaceae</taxon>
        <taxon>Schizophyllum</taxon>
    </lineage>
</organism>
<dbReference type="STRING" id="97359.A0A550C6C2"/>
<feature type="region of interest" description="Disordered" evidence="3">
    <location>
        <begin position="519"/>
        <end position="561"/>
    </location>
</feature>
<feature type="compositionally biased region" description="Low complexity" evidence="3">
    <location>
        <begin position="174"/>
        <end position="187"/>
    </location>
</feature>
<dbReference type="GO" id="GO:0032934">
    <property type="term" value="F:sterol binding"/>
    <property type="evidence" value="ECO:0007669"/>
    <property type="project" value="TreeGrafter"/>
</dbReference>
<evidence type="ECO:0000313" key="5">
    <source>
        <dbReference type="Proteomes" id="UP000320762"/>
    </source>
</evidence>